<evidence type="ECO:0000313" key="2">
    <source>
        <dbReference type="Proteomes" id="UP000789920"/>
    </source>
</evidence>
<organism evidence="1 2">
    <name type="scientific">Racocetra persica</name>
    <dbReference type="NCBI Taxonomy" id="160502"/>
    <lineage>
        <taxon>Eukaryota</taxon>
        <taxon>Fungi</taxon>
        <taxon>Fungi incertae sedis</taxon>
        <taxon>Mucoromycota</taxon>
        <taxon>Glomeromycotina</taxon>
        <taxon>Glomeromycetes</taxon>
        <taxon>Diversisporales</taxon>
        <taxon>Gigasporaceae</taxon>
        <taxon>Racocetra</taxon>
    </lineage>
</organism>
<comment type="caution">
    <text evidence="1">The sequence shown here is derived from an EMBL/GenBank/DDBJ whole genome shotgun (WGS) entry which is preliminary data.</text>
</comment>
<evidence type="ECO:0000313" key="1">
    <source>
        <dbReference type="EMBL" id="CAG8719568.1"/>
    </source>
</evidence>
<proteinExistence type="predicted"/>
<reference evidence="1" key="1">
    <citation type="submission" date="2021-06" db="EMBL/GenBank/DDBJ databases">
        <authorList>
            <person name="Kallberg Y."/>
            <person name="Tangrot J."/>
            <person name="Rosling A."/>
        </authorList>
    </citation>
    <scope>NUCLEOTIDE SEQUENCE</scope>
    <source>
        <strain evidence="1">MA461A</strain>
    </source>
</reference>
<accession>A0ACA9PSW0</accession>
<gene>
    <name evidence="1" type="ORF">RPERSI_LOCUS11183</name>
</gene>
<name>A0ACA9PSW0_9GLOM</name>
<dbReference type="EMBL" id="CAJVQC010022783">
    <property type="protein sequence ID" value="CAG8719568.1"/>
    <property type="molecule type" value="Genomic_DNA"/>
</dbReference>
<sequence length="64" mass="7450">MAADIYIQELSMTLQQYPDVKYKSRLINTLEIAQQYKKRNDQINITDEIDSKVNSFEIPAISVL</sequence>
<protein>
    <submittedName>
        <fullName evidence="1">28696_t:CDS:1</fullName>
    </submittedName>
</protein>
<keyword evidence="2" id="KW-1185">Reference proteome</keyword>
<dbReference type="Proteomes" id="UP000789920">
    <property type="component" value="Unassembled WGS sequence"/>
</dbReference>